<proteinExistence type="inferred from homology"/>
<keyword evidence="5" id="KW-0677">Repeat</keyword>
<evidence type="ECO:0000256" key="7">
    <source>
        <dbReference type="ARBA" id="ARBA00023149"/>
    </source>
</evidence>
<dbReference type="AlphaFoldDB" id="A0A5N6KCM9"/>
<evidence type="ECO:0000256" key="5">
    <source>
        <dbReference type="ARBA" id="ARBA00022737"/>
    </source>
</evidence>
<feature type="transmembrane region" description="Helical" evidence="10">
    <location>
        <begin position="72"/>
        <end position="90"/>
    </location>
</feature>
<keyword evidence="3" id="KW-0597">Phosphoprotein</keyword>
<dbReference type="GO" id="GO:0005634">
    <property type="term" value="C:nucleus"/>
    <property type="evidence" value="ECO:0007669"/>
    <property type="project" value="TreeGrafter"/>
</dbReference>
<evidence type="ECO:0000313" key="12">
    <source>
        <dbReference type="EMBL" id="KAB8301161.1"/>
    </source>
</evidence>
<dbReference type="SMART" id="SM00394">
    <property type="entry name" value="RIIa"/>
    <property type="match status" value="1"/>
</dbReference>
<evidence type="ECO:0000256" key="2">
    <source>
        <dbReference type="ARBA" id="ARBA00020355"/>
    </source>
</evidence>
<evidence type="ECO:0000256" key="4">
    <source>
        <dbReference type="ARBA" id="ARBA00022566"/>
    </source>
</evidence>
<dbReference type="GO" id="GO:0004862">
    <property type="term" value="F:cAMP-dependent protein kinase inhibitor activity"/>
    <property type="evidence" value="ECO:0007669"/>
    <property type="project" value="TreeGrafter"/>
</dbReference>
<evidence type="ECO:0000259" key="11">
    <source>
        <dbReference type="PROSITE" id="PS50042"/>
    </source>
</evidence>
<sequence length="620" mass="68664">MSEQALPSPPRRSESERYLSTCLLPAFPLPSFSLPNNFLFSKYSLYLLFISIIQLPNYPFTFLSLSFHFPQLILNLYYFISSLTLLYFTLPESQPRYRRRTQNQSSTDSIRSRLHTPTLISQPLPHFSPRIFCGILFSIHSSIHSSIYSIYSITLSHFHAYRMSLPSAYLTEIESLSQEIRNSQPTDVLQFCANYFSQRLETERAGFLTSRNRSYRSVSPGTPNRPKMAANTFPGRLGTNLNPFGGDGSGIKHEQASSGTITKVEEEDEDDALTSPSVPQFGFSTGIPSFGASFGGDATGGALPPSSFKSEGFPEHYGMGRRTSVSAESLNPTASSNDNWSPPYHHKTQEQVARLKKSISGNFLFSHLDDEQSAQVLGALVEKPIPAVGIKVITQGDQGDFFYVVEKGSFDVHVNASGSPQPGPDGLGTKVATIEPGGSFGELALMYNAPRAATVISAEGSCTLWALDRITFRRILMDSTFQRRRLYESFLEEVPLLSTLTRYERSKIADALETQKYPPGTSIITEGDAGEAFYLLESGEAEAYKRGVENPVKLYHKGDYFGELALLNDAPRAASVVSKTEVKVATLGKNGFQRLLGPVESIMRRTKYESVESIDPLHQK</sequence>
<keyword evidence="13" id="KW-1185">Reference proteome</keyword>
<dbReference type="InterPro" id="IPR018488">
    <property type="entry name" value="cNMP-bd_CS"/>
</dbReference>
<accession>A0A5N6KCM9</accession>
<dbReference type="GO" id="GO:0030552">
    <property type="term" value="F:cAMP binding"/>
    <property type="evidence" value="ECO:0007669"/>
    <property type="project" value="UniProtKB-KW"/>
</dbReference>
<name>A0A5N6KCM9_MONLA</name>
<dbReference type="FunFam" id="2.60.120.10:FF:000006">
    <property type="entry name" value="cAMP-dependent protein kinase type I-alpha regulatory subunit"/>
    <property type="match status" value="1"/>
</dbReference>
<evidence type="ECO:0000256" key="10">
    <source>
        <dbReference type="SAM" id="Phobius"/>
    </source>
</evidence>
<dbReference type="GO" id="GO:0034236">
    <property type="term" value="F:protein kinase A catalytic subunit binding"/>
    <property type="evidence" value="ECO:0007669"/>
    <property type="project" value="TreeGrafter"/>
</dbReference>
<feature type="transmembrane region" description="Helical" evidence="10">
    <location>
        <begin position="43"/>
        <end position="60"/>
    </location>
</feature>
<dbReference type="CDD" id="cd00038">
    <property type="entry name" value="CAP_ED"/>
    <property type="match status" value="2"/>
</dbReference>
<comment type="caution">
    <text evidence="12">The sequence shown here is derived from an EMBL/GenBank/DDBJ whole genome shotgun (WGS) entry which is preliminary data.</text>
</comment>
<comment type="similarity">
    <text evidence="1">Belongs to the cAMP-dependent kinase regulatory chain family.</text>
</comment>
<dbReference type="PRINTS" id="PR00103">
    <property type="entry name" value="CAMPKINASE"/>
</dbReference>
<evidence type="ECO:0000256" key="9">
    <source>
        <dbReference type="SAM" id="MobiDB-lite"/>
    </source>
</evidence>
<dbReference type="InterPro" id="IPR050503">
    <property type="entry name" value="cAMP-dep_PK_reg_su-like"/>
</dbReference>
<dbReference type="GO" id="GO:0033554">
    <property type="term" value="P:cellular response to stress"/>
    <property type="evidence" value="ECO:0007669"/>
    <property type="project" value="UniProtKB-ARBA"/>
</dbReference>
<dbReference type="InterPro" id="IPR014710">
    <property type="entry name" value="RmlC-like_jellyroll"/>
</dbReference>
<keyword evidence="10" id="KW-1133">Transmembrane helix</keyword>
<gene>
    <name evidence="12" type="ORF">EYC80_003058</name>
</gene>
<evidence type="ECO:0000256" key="3">
    <source>
        <dbReference type="ARBA" id="ARBA00022553"/>
    </source>
</evidence>
<evidence type="ECO:0000256" key="6">
    <source>
        <dbReference type="ARBA" id="ARBA00022741"/>
    </source>
</evidence>
<feature type="region of interest" description="Disordered" evidence="9">
    <location>
        <begin position="213"/>
        <end position="275"/>
    </location>
</feature>
<dbReference type="SUPFAM" id="SSF51206">
    <property type="entry name" value="cAMP-binding domain-like"/>
    <property type="match status" value="2"/>
</dbReference>
<dbReference type="EMBL" id="VIGI01000004">
    <property type="protein sequence ID" value="KAB8301161.1"/>
    <property type="molecule type" value="Genomic_DNA"/>
</dbReference>
<dbReference type="PANTHER" id="PTHR11635">
    <property type="entry name" value="CAMP-DEPENDENT PROTEIN KINASE REGULATORY CHAIN"/>
    <property type="match status" value="1"/>
</dbReference>
<evidence type="ECO:0000256" key="8">
    <source>
        <dbReference type="ARBA" id="ARBA00025979"/>
    </source>
</evidence>
<dbReference type="PROSITE" id="PS00888">
    <property type="entry name" value="CNMP_BINDING_1"/>
    <property type="match status" value="2"/>
</dbReference>
<keyword evidence="6" id="KW-0547">Nucleotide-binding</keyword>
<dbReference type="GO" id="GO:0005952">
    <property type="term" value="C:cAMP-dependent protein kinase complex"/>
    <property type="evidence" value="ECO:0007669"/>
    <property type="project" value="InterPro"/>
</dbReference>
<reference evidence="12 13" key="1">
    <citation type="submission" date="2019-06" db="EMBL/GenBank/DDBJ databases">
        <title>Genome Sequence of the Brown Rot Fungal Pathogen Monilinia laxa.</title>
        <authorList>
            <person name="De Miccolis Angelini R.M."/>
            <person name="Landi L."/>
            <person name="Abate D."/>
            <person name="Pollastro S."/>
            <person name="Romanazzi G."/>
            <person name="Faretra F."/>
        </authorList>
    </citation>
    <scope>NUCLEOTIDE SEQUENCE [LARGE SCALE GENOMIC DNA]</scope>
    <source>
        <strain evidence="12 13">Mlax316</strain>
    </source>
</reference>
<dbReference type="Pfam" id="PF02197">
    <property type="entry name" value="RIIa"/>
    <property type="match status" value="1"/>
</dbReference>
<dbReference type="PANTHER" id="PTHR11635:SF152">
    <property type="entry name" value="CAMP-DEPENDENT PROTEIN KINASE TYPE I REGULATORY SUBUNIT-RELATED"/>
    <property type="match status" value="1"/>
</dbReference>
<dbReference type="InterPro" id="IPR003117">
    <property type="entry name" value="cAMP_dep_PK_reg_su_I/II_a/b"/>
</dbReference>
<keyword evidence="4" id="KW-0116">cAMP-binding</keyword>
<dbReference type="GO" id="GO:0005829">
    <property type="term" value="C:cytosol"/>
    <property type="evidence" value="ECO:0007669"/>
    <property type="project" value="TreeGrafter"/>
</dbReference>
<dbReference type="OrthoDB" id="417078at2759"/>
<dbReference type="InterPro" id="IPR018490">
    <property type="entry name" value="cNMP-bd_dom_sf"/>
</dbReference>
<keyword evidence="10" id="KW-0812">Transmembrane</keyword>
<evidence type="ECO:0000256" key="1">
    <source>
        <dbReference type="ARBA" id="ARBA00005753"/>
    </source>
</evidence>
<feature type="domain" description="Cyclic nucleotide-binding" evidence="11">
    <location>
        <begin position="364"/>
        <end position="493"/>
    </location>
</feature>
<organism evidence="12 13">
    <name type="scientific">Monilinia laxa</name>
    <name type="common">Brown rot fungus</name>
    <name type="synonym">Sclerotinia laxa</name>
    <dbReference type="NCBI Taxonomy" id="61186"/>
    <lineage>
        <taxon>Eukaryota</taxon>
        <taxon>Fungi</taxon>
        <taxon>Dikarya</taxon>
        <taxon>Ascomycota</taxon>
        <taxon>Pezizomycotina</taxon>
        <taxon>Leotiomycetes</taxon>
        <taxon>Helotiales</taxon>
        <taxon>Sclerotiniaceae</taxon>
        <taxon>Monilinia</taxon>
    </lineage>
</organism>
<dbReference type="CDD" id="cd12098">
    <property type="entry name" value="DD_R_ScPKA-like"/>
    <property type="match status" value="1"/>
</dbReference>
<dbReference type="PROSITE" id="PS50042">
    <property type="entry name" value="CNMP_BINDING_3"/>
    <property type="match status" value="2"/>
</dbReference>
<keyword evidence="10" id="KW-0472">Membrane</keyword>
<dbReference type="Pfam" id="PF00027">
    <property type="entry name" value="cNMP_binding"/>
    <property type="match status" value="2"/>
</dbReference>
<dbReference type="Gene3D" id="2.60.120.10">
    <property type="entry name" value="Jelly Rolls"/>
    <property type="match status" value="2"/>
</dbReference>
<dbReference type="InterPro" id="IPR000595">
    <property type="entry name" value="cNMP-bd_dom"/>
</dbReference>
<keyword evidence="7" id="KW-0114">cAMP</keyword>
<feature type="compositionally biased region" description="Polar residues" evidence="9">
    <location>
        <begin position="213"/>
        <end position="222"/>
    </location>
</feature>
<evidence type="ECO:0000313" key="13">
    <source>
        <dbReference type="Proteomes" id="UP000326757"/>
    </source>
</evidence>
<comment type="subunit">
    <text evidence="8">Tetramer, composed of 2 regulatory (R) and 2 catalytic (C) subunits. In the presence of cAMP it dissociates into 2 active monomeric C subunits and an R dimer.</text>
</comment>
<feature type="domain" description="Cyclic nucleotide-binding" evidence="11">
    <location>
        <begin position="496"/>
        <end position="613"/>
    </location>
</feature>
<dbReference type="Proteomes" id="UP000326757">
    <property type="component" value="Unassembled WGS sequence"/>
</dbReference>
<dbReference type="SMART" id="SM00100">
    <property type="entry name" value="cNMP"/>
    <property type="match status" value="2"/>
</dbReference>
<protein>
    <recommendedName>
        <fullName evidence="2">cAMP-dependent protein kinase regulatory subunit</fullName>
    </recommendedName>
</protein>
<dbReference type="FunFam" id="2.60.120.10:FF:000039">
    <property type="entry name" value="cAMP-dependent protein kinase regulatory subunit"/>
    <property type="match status" value="1"/>
</dbReference>
<dbReference type="PROSITE" id="PS00889">
    <property type="entry name" value="CNMP_BINDING_2"/>
    <property type="match status" value="2"/>
</dbReference>